<dbReference type="InterPro" id="IPR023451">
    <property type="entry name" value="Thymidate_synth/dCMP_Mease_dom"/>
</dbReference>
<comment type="caution">
    <text evidence="4">The sequence shown here is derived from an EMBL/GenBank/DDBJ whole genome shotgun (WGS) entry which is preliminary data.</text>
</comment>
<dbReference type="Gene3D" id="3.30.572.10">
    <property type="entry name" value="Thymidylate synthase/dCMP hydroxymethylase domain"/>
    <property type="match status" value="1"/>
</dbReference>
<keyword evidence="5" id="KW-1185">Reference proteome</keyword>
<dbReference type="InterPro" id="IPR045097">
    <property type="entry name" value="Thymidate_synth/dCMP_Mease"/>
</dbReference>
<dbReference type="PANTHER" id="PTHR11548">
    <property type="entry name" value="THYMIDYLATE SYNTHASE 1"/>
    <property type="match status" value="1"/>
</dbReference>
<keyword evidence="2" id="KW-0808">Transferase</keyword>
<dbReference type="SUPFAM" id="SSF55831">
    <property type="entry name" value="Thymidylate synthase/dCMP hydroxymethylase"/>
    <property type="match status" value="1"/>
</dbReference>
<evidence type="ECO:0000256" key="2">
    <source>
        <dbReference type="ARBA" id="ARBA00022679"/>
    </source>
</evidence>
<gene>
    <name evidence="4" type="ORF">I551_5489</name>
</gene>
<name>A0ABP3ADN3_MYCUL</name>
<dbReference type="InterPro" id="IPR036926">
    <property type="entry name" value="Thymidate_synth/dCMP_Mease_sf"/>
</dbReference>
<evidence type="ECO:0000313" key="5">
    <source>
        <dbReference type="Proteomes" id="UP000020681"/>
    </source>
</evidence>
<protein>
    <submittedName>
        <fullName evidence="4">Thymidylate synthase family protein</fullName>
    </submittedName>
</protein>
<dbReference type="PANTHER" id="PTHR11548:SF9">
    <property type="entry name" value="THYMIDYLATE SYNTHASE"/>
    <property type="match status" value="1"/>
</dbReference>
<dbReference type="Proteomes" id="UP000020681">
    <property type="component" value="Unassembled WGS sequence"/>
</dbReference>
<reference evidence="4 5" key="1">
    <citation type="submission" date="2014-01" db="EMBL/GenBank/DDBJ databases">
        <authorList>
            <person name="Dobos K."/>
            <person name="Lenaerts A."/>
            <person name="Ordway D."/>
            <person name="DeGroote M.A."/>
            <person name="Parker T."/>
            <person name="Sizemore C."/>
            <person name="Tallon L.J."/>
            <person name="Sadzewicz L.K."/>
            <person name="Sengamalay N."/>
            <person name="Fraser C.M."/>
            <person name="Hine E."/>
            <person name="Shefchek K.A."/>
            <person name="Das S.P."/>
            <person name="Tettelin H."/>
        </authorList>
    </citation>
    <scope>NUCLEOTIDE SEQUENCE [LARGE SCALE GENOMIC DNA]</scope>
    <source>
        <strain evidence="4 5">Harvey</strain>
    </source>
</reference>
<accession>A0ABP3ADN3</accession>
<evidence type="ECO:0000259" key="3">
    <source>
        <dbReference type="Pfam" id="PF00303"/>
    </source>
</evidence>
<organism evidence="4 5">
    <name type="scientific">Mycobacterium ulcerans str. Harvey</name>
    <dbReference type="NCBI Taxonomy" id="1299332"/>
    <lineage>
        <taxon>Bacteria</taxon>
        <taxon>Bacillati</taxon>
        <taxon>Actinomycetota</taxon>
        <taxon>Actinomycetes</taxon>
        <taxon>Mycobacteriales</taxon>
        <taxon>Mycobacteriaceae</taxon>
        <taxon>Mycobacterium</taxon>
        <taxon>Mycobacterium ulcerans group</taxon>
    </lineage>
</organism>
<proteinExistence type="predicted"/>
<dbReference type="Pfam" id="PF00303">
    <property type="entry name" value="Thymidylat_synt"/>
    <property type="match status" value="1"/>
</dbReference>
<dbReference type="EMBL" id="JAOL01000149">
    <property type="protein sequence ID" value="EUA88032.1"/>
    <property type="molecule type" value="Genomic_DNA"/>
</dbReference>
<evidence type="ECO:0000256" key="1">
    <source>
        <dbReference type="ARBA" id="ARBA00022603"/>
    </source>
</evidence>
<keyword evidence="1" id="KW-0489">Methyltransferase</keyword>
<feature type="domain" description="Thymidylate synthase/dCMP hydroxymethylase" evidence="3">
    <location>
        <begin position="1"/>
        <end position="44"/>
    </location>
</feature>
<sequence length="62" mass="6973">MLTTKKVHFKSVVYELLWFLRGDSNVGWLQQHGVTIWDEWAAKQAISANLRSSVAILADSVG</sequence>
<evidence type="ECO:0000313" key="4">
    <source>
        <dbReference type="EMBL" id="EUA88032.1"/>
    </source>
</evidence>